<protein>
    <submittedName>
        <fullName evidence="2">Uncharacterized protein</fullName>
    </submittedName>
</protein>
<reference evidence="2 3" key="1">
    <citation type="submission" date="2021-02" db="EMBL/GenBank/DDBJ databases">
        <title>Taxonomically Unique Crown Gall-Associated Xanthomonas Stains Have Deficiency in Virulence Repertories.</title>
        <authorList>
            <person name="Mafakheri H."/>
            <person name="Taghavi S.M."/>
            <person name="Dimkic I."/>
            <person name="Nemanja K."/>
            <person name="Osdaghi E."/>
        </authorList>
    </citation>
    <scope>NUCLEOTIDE SEQUENCE [LARGE SCALE GENOMIC DNA]</scope>
    <source>
        <strain evidence="2 3">FX4</strain>
    </source>
</reference>
<evidence type="ECO:0000313" key="3">
    <source>
        <dbReference type="Proteomes" id="UP000695802"/>
    </source>
</evidence>
<feature type="region of interest" description="Disordered" evidence="1">
    <location>
        <begin position="13"/>
        <end position="51"/>
    </location>
</feature>
<dbReference type="RefSeq" id="WP_206230737.1">
    <property type="nucleotide sequence ID" value="NZ_JAFIWB010000027.1"/>
</dbReference>
<gene>
    <name evidence="2" type="ORF">JR064_18985</name>
</gene>
<dbReference type="Proteomes" id="UP000695802">
    <property type="component" value="Unassembled WGS sequence"/>
</dbReference>
<comment type="caution">
    <text evidence="2">The sequence shown here is derived from an EMBL/GenBank/DDBJ whole genome shotgun (WGS) entry which is preliminary data.</text>
</comment>
<evidence type="ECO:0000256" key="1">
    <source>
        <dbReference type="SAM" id="MobiDB-lite"/>
    </source>
</evidence>
<proteinExistence type="predicted"/>
<evidence type="ECO:0000313" key="2">
    <source>
        <dbReference type="EMBL" id="MBN6104252.1"/>
    </source>
</evidence>
<organism evidence="2 3">
    <name type="scientific">Xanthomonas bonasiae</name>
    <dbReference type="NCBI Taxonomy" id="2810351"/>
    <lineage>
        <taxon>Bacteria</taxon>
        <taxon>Pseudomonadati</taxon>
        <taxon>Pseudomonadota</taxon>
        <taxon>Gammaproteobacteria</taxon>
        <taxon>Lysobacterales</taxon>
        <taxon>Lysobacteraceae</taxon>
        <taxon>Xanthomonas</taxon>
    </lineage>
</organism>
<feature type="compositionally biased region" description="Low complexity" evidence="1">
    <location>
        <begin position="14"/>
        <end position="42"/>
    </location>
</feature>
<accession>A0ABS3B7K6</accession>
<keyword evidence="3" id="KW-1185">Reference proteome</keyword>
<sequence>MDEITEYLWQEQLAQPPAVAADTPPADAAATTPPQSSAQSSAPEREQPYQPNLEQLLRALSNPEVREALVKLLQPR</sequence>
<name>A0ABS3B7K6_9XANT</name>
<dbReference type="EMBL" id="JAFIWB010000027">
    <property type="protein sequence ID" value="MBN6104252.1"/>
    <property type="molecule type" value="Genomic_DNA"/>
</dbReference>